<sequence length="533" mass="58674">MGSPEHERGFDSARVAAVAPILQTGCRAAPAARCASFAWTHEMPMLDPGAKLQAMVDGYLKGNIDDGEDGVGWLHAQSPRMLVDIDGRRRSWWAPRSSELLECLRVSPQAPAAVKAAALFLAGADGNGRTRQAALQRMDALAGRLTLSSALLRCNDWVPEVRVVAQQVVEVLLSRCSIDDVLAAWPLAVRLQDAQRVDADWRRDTLEGWLSAPSQRAVLGGLLVHRDSLTRLSAHAIAFDVHPERVAIRARALRDSDPRIARMAFQDLLDEGDPSQVVEQCSIALTAPSSQVRASALRTLVAHEVEGIDVFVEDALFDRARAVRSLAAFLVRQRHATPAIELWRSALAQQTAGRWRVALEALADHAVAEDVALLRSLYPRVTARHRRNCVRGWIRAEGGAGLALLRVALEEPGRSIHELLTHAQADWVAELDAPRLLAFCHDGPSPVAQTGLLRLLPHVPLWQHLELLLDAVPQRQDERAWHLRLVENWLRVSEGYSPLSAARRQALLTRLEHGGHDLSNAMAQRLAEAVRQA</sequence>
<dbReference type="RefSeq" id="WP_157804343.1">
    <property type="nucleotide sequence ID" value="NZ_DAMAEN010000004.1"/>
</dbReference>
<evidence type="ECO:0000313" key="2">
    <source>
        <dbReference type="Proteomes" id="UP001174315"/>
    </source>
</evidence>
<dbReference type="Proteomes" id="UP001174315">
    <property type="component" value="Unassembled WGS sequence"/>
</dbReference>
<proteinExistence type="predicted"/>
<gene>
    <name evidence="1" type="ORF">Q0S36_10560</name>
</gene>
<organism evidence="1 2">
    <name type="scientific">Stenotrophomonas indicatrix</name>
    <dbReference type="NCBI Taxonomy" id="2045451"/>
    <lineage>
        <taxon>Bacteria</taxon>
        <taxon>Pseudomonadati</taxon>
        <taxon>Pseudomonadota</taxon>
        <taxon>Gammaproteobacteria</taxon>
        <taxon>Lysobacterales</taxon>
        <taxon>Lysobacteraceae</taxon>
        <taxon>Stenotrophomonas</taxon>
    </lineage>
</organism>
<accession>A0ABT8QCZ2</accession>
<evidence type="ECO:0000313" key="1">
    <source>
        <dbReference type="EMBL" id="MDN8669771.1"/>
    </source>
</evidence>
<keyword evidence="2" id="KW-1185">Reference proteome</keyword>
<comment type="caution">
    <text evidence="1">The sequence shown here is derived from an EMBL/GenBank/DDBJ whole genome shotgun (WGS) entry which is preliminary data.</text>
</comment>
<protein>
    <recommendedName>
        <fullName evidence="3">HEAT repeat domain-containing protein</fullName>
    </recommendedName>
</protein>
<evidence type="ECO:0008006" key="3">
    <source>
        <dbReference type="Google" id="ProtNLM"/>
    </source>
</evidence>
<dbReference type="EMBL" id="JAUKNN010000022">
    <property type="protein sequence ID" value="MDN8669771.1"/>
    <property type="molecule type" value="Genomic_DNA"/>
</dbReference>
<name>A0ABT8QCZ2_9GAMM</name>
<reference evidence="1" key="1">
    <citation type="submission" date="2023-07" db="EMBL/GenBank/DDBJ databases">
        <title>Stenotrophomonas isolates from soil.</title>
        <authorList>
            <person name="Sharma V."/>
            <person name="Zur-Pinska J."/>
            <person name="Hay A.G."/>
        </authorList>
    </citation>
    <scope>NUCLEOTIDE SEQUENCE</scope>
    <source>
        <strain evidence="1">C2</strain>
    </source>
</reference>